<proteinExistence type="predicted"/>
<keyword evidence="1" id="KW-0175">Coiled coil</keyword>
<dbReference type="AlphaFoldDB" id="A0A7S2V6R8"/>
<dbReference type="EMBL" id="HBHR01024052">
    <property type="protein sequence ID" value="CAD9875501.1"/>
    <property type="molecule type" value="Transcribed_RNA"/>
</dbReference>
<accession>A0A7S2V6R8</accession>
<reference evidence="2" key="1">
    <citation type="submission" date="2021-01" db="EMBL/GenBank/DDBJ databases">
        <authorList>
            <person name="Corre E."/>
            <person name="Pelletier E."/>
            <person name="Niang G."/>
            <person name="Scheremetjew M."/>
            <person name="Finn R."/>
            <person name="Kale V."/>
            <person name="Holt S."/>
            <person name="Cochrane G."/>
            <person name="Meng A."/>
            <person name="Brown T."/>
            <person name="Cohen L."/>
        </authorList>
    </citation>
    <scope>NUCLEOTIDE SEQUENCE</scope>
    <source>
        <strain evidence="2">CCMP1661</strain>
    </source>
</reference>
<evidence type="ECO:0000256" key="1">
    <source>
        <dbReference type="SAM" id="Coils"/>
    </source>
</evidence>
<protein>
    <submittedName>
        <fullName evidence="2">Uncharacterized protein</fullName>
    </submittedName>
</protein>
<evidence type="ECO:0000313" key="2">
    <source>
        <dbReference type="EMBL" id="CAD9875501.1"/>
    </source>
</evidence>
<name>A0A7S2V6R8_9STRA</name>
<organism evidence="2">
    <name type="scientific">Fibrocapsa japonica</name>
    <dbReference type="NCBI Taxonomy" id="94617"/>
    <lineage>
        <taxon>Eukaryota</taxon>
        <taxon>Sar</taxon>
        <taxon>Stramenopiles</taxon>
        <taxon>Ochrophyta</taxon>
        <taxon>Raphidophyceae</taxon>
        <taxon>Chattonellales</taxon>
        <taxon>Chattonellaceae</taxon>
        <taxon>Fibrocapsa</taxon>
    </lineage>
</organism>
<sequence length="172" mass="19469">MMVETAPQKKRAKTNANHPLATTVSAPQALRSMVGRQKQMKEDLMARQKKENEALKAKHMKELNDLHELFKEEKKALAGTDQTCFSCGVGVEKEPPFGEYEWNNVDASMCCYCKETRKCPDCKWPTECAYCVYHGFCSCCEEYANICHECDGGCSVCQDDNGCCHYNGGRRR</sequence>
<feature type="coiled-coil region" evidence="1">
    <location>
        <begin position="38"/>
        <end position="65"/>
    </location>
</feature>
<gene>
    <name evidence="2" type="ORF">FJAP1339_LOCUS12382</name>
</gene>